<evidence type="ECO:0000256" key="1">
    <source>
        <dbReference type="SAM" id="MobiDB-lite"/>
    </source>
</evidence>
<dbReference type="AlphaFoldDB" id="A0A7R9AWH7"/>
<evidence type="ECO:0000313" key="2">
    <source>
        <dbReference type="EMBL" id="CAD7261695.1"/>
    </source>
</evidence>
<proteinExistence type="predicted"/>
<protein>
    <submittedName>
        <fullName evidence="2">Uncharacterized protein</fullName>
    </submittedName>
</protein>
<name>A0A7R9AWH7_TIMSH</name>
<feature type="region of interest" description="Disordered" evidence="1">
    <location>
        <begin position="1"/>
        <end position="20"/>
    </location>
</feature>
<gene>
    <name evidence="2" type="ORF">TSIB3V08_LOCUS5822</name>
</gene>
<sequence>MAKVEYVEEPTGDYGNSGFASFEPVTSFSPHISSSLSEFEQRVSPLDPNMSSAACYSPVYTIDQSPTTADVNQSSNSNSPFPNQVNVEVK</sequence>
<dbReference type="EMBL" id="OC002340">
    <property type="protein sequence ID" value="CAD7261695.1"/>
    <property type="molecule type" value="Genomic_DNA"/>
</dbReference>
<feature type="region of interest" description="Disordered" evidence="1">
    <location>
        <begin position="64"/>
        <end position="90"/>
    </location>
</feature>
<feature type="compositionally biased region" description="Low complexity" evidence="1">
    <location>
        <begin position="71"/>
        <end position="90"/>
    </location>
</feature>
<reference evidence="2" key="1">
    <citation type="submission" date="2020-11" db="EMBL/GenBank/DDBJ databases">
        <authorList>
            <person name="Tran Van P."/>
        </authorList>
    </citation>
    <scope>NUCLEOTIDE SEQUENCE</scope>
</reference>
<accession>A0A7R9AWH7</accession>
<organism evidence="2">
    <name type="scientific">Timema shepardi</name>
    <name type="common">Walking stick</name>
    <dbReference type="NCBI Taxonomy" id="629360"/>
    <lineage>
        <taxon>Eukaryota</taxon>
        <taxon>Metazoa</taxon>
        <taxon>Ecdysozoa</taxon>
        <taxon>Arthropoda</taxon>
        <taxon>Hexapoda</taxon>
        <taxon>Insecta</taxon>
        <taxon>Pterygota</taxon>
        <taxon>Neoptera</taxon>
        <taxon>Polyneoptera</taxon>
        <taxon>Phasmatodea</taxon>
        <taxon>Timematodea</taxon>
        <taxon>Timematoidea</taxon>
        <taxon>Timematidae</taxon>
        <taxon>Timema</taxon>
    </lineage>
</organism>